<name>A0A1C4YVB3_9ACTN</name>
<dbReference type="RefSeq" id="WP_157746007.1">
    <property type="nucleotide sequence ID" value="NZ_LT607410.1"/>
</dbReference>
<dbReference type="AlphaFoldDB" id="A0A1C4YVB3"/>
<protein>
    <submittedName>
        <fullName evidence="1">Uncharacterized protein</fullName>
    </submittedName>
</protein>
<proteinExistence type="predicted"/>
<sequence length="49" mass="5127">MSAQLFAPPVGGAVPAAPSDAPAARLLLVKRRHVDLMRVCSDGCRRPTA</sequence>
<dbReference type="Proteomes" id="UP000198228">
    <property type="component" value="Chromosome I"/>
</dbReference>
<evidence type="ECO:0000313" key="2">
    <source>
        <dbReference type="Proteomes" id="UP000198228"/>
    </source>
</evidence>
<dbReference type="EMBL" id="LT607410">
    <property type="protein sequence ID" value="SCF24675.1"/>
    <property type="molecule type" value="Genomic_DNA"/>
</dbReference>
<gene>
    <name evidence="1" type="ORF">GA0074696_3747</name>
</gene>
<accession>A0A1C4YVB3</accession>
<organism evidence="1 2">
    <name type="scientific">Micromonospora purpureochromogenes</name>
    <dbReference type="NCBI Taxonomy" id="47872"/>
    <lineage>
        <taxon>Bacteria</taxon>
        <taxon>Bacillati</taxon>
        <taxon>Actinomycetota</taxon>
        <taxon>Actinomycetes</taxon>
        <taxon>Micromonosporales</taxon>
        <taxon>Micromonosporaceae</taxon>
        <taxon>Micromonospora</taxon>
    </lineage>
</organism>
<evidence type="ECO:0000313" key="1">
    <source>
        <dbReference type="EMBL" id="SCF24675.1"/>
    </source>
</evidence>
<reference evidence="1 2" key="1">
    <citation type="submission" date="2016-06" db="EMBL/GenBank/DDBJ databases">
        <authorList>
            <person name="Kjaerup R.B."/>
            <person name="Dalgaard T.S."/>
            <person name="Juul-Madsen H.R."/>
        </authorList>
    </citation>
    <scope>NUCLEOTIDE SEQUENCE [LARGE SCALE GENOMIC DNA]</scope>
    <source>
        <strain evidence="1 2">DSM 43821</strain>
    </source>
</reference>